<accession>A0A9X3S1M2</accession>
<gene>
    <name evidence="1" type="ORF">OM076_13475</name>
</gene>
<dbReference type="AlphaFoldDB" id="A0A9X3S1M2"/>
<keyword evidence="2" id="KW-1185">Reference proteome</keyword>
<organism evidence="1 2">
    <name type="scientific">Solirubrobacter ginsenosidimutans</name>
    <dbReference type="NCBI Taxonomy" id="490573"/>
    <lineage>
        <taxon>Bacteria</taxon>
        <taxon>Bacillati</taxon>
        <taxon>Actinomycetota</taxon>
        <taxon>Thermoleophilia</taxon>
        <taxon>Solirubrobacterales</taxon>
        <taxon>Solirubrobacteraceae</taxon>
        <taxon>Solirubrobacter</taxon>
    </lineage>
</organism>
<dbReference type="RefSeq" id="WP_270040482.1">
    <property type="nucleotide sequence ID" value="NZ_JAPDOD010000011.1"/>
</dbReference>
<sequence length="62" mass="6284">MTFIVCGSVGLDVGGESIPYVAGWGEQGALEAVTAFAKTIDALARRLEDALADSPADDEAAA</sequence>
<reference evidence="1" key="1">
    <citation type="submission" date="2022-10" db="EMBL/GenBank/DDBJ databases">
        <title>The WGS of Solirubrobacter ginsenosidimutans DSM 21036.</title>
        <authorList>
            <person name="Jiang Z."/>
        </authorList>
    </citation>
    <scope>NUCLEOTIDE SEQUENCE</scope>
    <source>
        <strain evidence="1">DSM 21036</strain>
    </source>
</reference>
<dbReference type="EMBL" id="JAPDOD010000011">
    <property type="protein sequence ID" value="MDA0161282.1"/>
    <property type="molecule type" value="Genomic_DNA"/>
</dbReference>
<evidence type="ECO:0000313" key="1">
    <source>
        <dbReference type="EMBL" id="MDA0161282.1"/>
    </source>
</evidence>
<protein>
    <submittedName>
        <fullName evidence="1">Uncharacterized protein</fullName>
    </submittedName>
</protein>
<name>A0A9X3S1M2_9ACTN</name>
<dbReference type="Proteomes" id="UP001149140">
    <property type="component" value="Unassembled WGS sequence"/>
</dbReference>
<evidence type="ECO:0000313" key="2">
    <source>
        <dbReference type="Proteomes" id="UP001149140"/>
    </source>
</evidence>
<comment type="caution">
    <text evidence="1">The sequence shown here is derived from an EMBL/GenBank/DDBJ whole genome shotgun (WGS) entry which is preliminary data.</text>
</comment>
<proteinExistence type="predicted"/>